<proteinExistence type="predicted"/>
<dbReference type="EMBL" id="CAESAP020000159">
    <property type="protein sequence ID" value="CAB5499468.1"/>
    <property type="molecule type" value="Genomic_DNA"/>
</dbReference>
<keyword evidence="2" id="KW-1185">Reference proteome</keyword>
<organism evidence="1 2">
    <name type="scientific">Bathymodiolus azoricus thioautotrophic gill symbiont</name>
    <dbReference type="NCBI Taxonomy" id="235205"/>
    <lineage>
        <taxon>Bacteria</taxon>
        <taxon>Pseudomonadati</taxon>
        <taxon>Pseudomonadota</taxon>
        <taxon>Gammaproteobacteria</taxon>
        <taxon>sulfur-oxidizing symbionts</taxon>
    </lineage>
</organism>
<protein>
    <submittedName>
        <fullName evidence="1">Uncharacterized protein</fullName>
    </submittedName>
</protein>
<sequence>MNNWSLKCGVLLVIFTHLLKVFFLIDTGCLKTLKNQSKPIFKILVVYYK</sequence>
<dbReference type="Proteomes" id="UP000635628">
    <property type="component" value="Unassembled WGS sequence"/>
</dbReference>
<reference evidence="1" key="1">
    <citation type="submission" date="2020-05" db="EMBL/GenBank/DDBJ databases">
        <authorList>
            <person name="Petersen J."/>
            <person name="Sayavedra L."/>
        </authorList>
    </citation>
    <scope>NUCLEOTIDE SEQUENCE</scope>
    <source>
        <strain evidence="1">B azoricus SOX Menez Gwen</strain>
    </source>
</reference>
<name>A0ACA8ZSS2_9GAMM</name>
<evidence type="ECO:0000313" key="2">
    <source>
        <dbReference type="Proteomes" id="UP000635628"/>
    </source>
</evidence>
<gene>
    <name evidence="1" type="ORF">AZO1586R_933</name>
</gene>
<accession>A0ACA8ZSS2</accession>
<evidence type="ECO:0000313" key="1">
    <source>
        <dbReference type="EMBL" id="CAB5499468.1"/>
    </source>
</evidence>
<comment type="caution">
    <text evidence="1">The sequence shown here is derived from an EMBL/GenBank/DDBJ whole genome shotgun (WGS) entry which is preliminary data.</text>
</comment>